<reference evidence="2 3" key="1">
    <citation type="submission" date="2020-07" db="EMBL/GenBank/DDBJ databases">
        <title>Genomic Encyclopedia of Type Strains, Phase IV (KMG-V): Genome sequencing to study the core and pangenomes of soil and plant-associated prokaryotes.</title>
        <authorList>
            <person name="Whitman W."/>
        </authorList>
    </citation>
    <scope>NUCLEOTIDE SEQUENCE [LARGE SCALE GENOMIC DNA]</scope>
    <source>
        <strain evidence="2 3">X4EP2</strain>
    </source>
</reference>
<evidence type="ECO:0000256" key="1">
    <source>
        <dbReference type="SAM" id="Phobius"/>
    </source>
</evidence>
<evidence type="ECO:0000313" key="2">
    <source>
        <dbReference type="EMBL" id="NYF81103.1"/>
    </source>
</evidence>
<keyword evidence="3" id="KW-1185">Reference proteome</keyword>
<evidence type="ECO:0000313" key="3">
    <source>
        <dbReference type="Proteomes" id="UP000589520"/>
    </source>
</evidence>
<dbReference type="AlphaFoldDB" id="A0A7Y9TUR0"/>
<protein>
    <submittedName>
        <fullName evidence="2">Uncharacterized protein</fullName>
    </submittedName>
</protein>
<feature type="transmembrane region" description="Helical" evidence="1">
    <location>
        <begin position="20"/>
        <end position="40"/>
    </location>
</feature>
<sequence>MTWHTFFDLSTLESRHLLAVYALVLLTQGGYFAWTLWGWLKLKKLPRLNS</sequence>
<comment type="caution">
    <text evidence="2">The sequence shown here is derived from an EMBL/GenBank/DDBJ whole genome shotgun (WGS) entry which is preliminary data.</text>
</comment>
<dbReference type="RefSeq" id="WP_179492938.1">
    <property type="nucleotide sequence ID" value="NZ_JACCCW010000002.1"/>
</dbReference>
<keyword evidence="1" id="KW-1133">Transmembrane helix</keyword>
<dbReference type="Proteomes" id="UP000589520">
    <property type="component" value="Unassembled WGS sequence"/>
</dbReference>
<keyword evidence="1" id="KW-0812">Transmembrane</keyword>
<organism evidence="2 3">
    <name type="scientific">Granulicella arctica</name>
    <dbReference type="NCBI Taxonomy" id="940613"/>
    <lineage>
        <taxon>Bacteria</taxon>
        <taxon>Pseudomonadati</taxon>
        <taxon>Acidobacteriota</taxon>
        <taxon>Terriglobia</taxon>
        <taxon>Terriglobales</taxon>
        <taxon>Acidobacteriaceae</taxon>
        <taxon>Granulicella</taxon>
    </lineage>
</organism>
<name>A0A7Y9TUR0_9BACT</name>
<keyword evidence="1" id="KW-0472">Membrane</keyword>
<accession>A0A7Y9TUR0</accession>
<proteinExistence type="predicted"/>
<dbReference type="EMBL" id="JACCCW010000002">
    <property type="protein sequence ID" value="NYF81103.1"/>
    <property type="molecule type" value="Genomic_DNA"/>
</dbReference>
<gene>
    <name evidence="2" type="ORF">HDF17_003423</name>
</gene>